<evidence type="ECO:0000259" key="1">
    <source>
        <dbReference type="PROSITE" id="PS51186"/>
    </source>
</evidence>
<dbReference type="Proteomes" id="UP000543598">
    <property type="component" value="Unassembled WGS sequence"/>
</dbReference>
<dbReference type="PROSITE" id="PS51186">
    <property type="entry name" value="GNAT"/>
    <property type="match status" value="1"/>
</dbReference>
<name>A0A7Y2LYT0_9MICO</name>
<evidence type="ECO:0000313" key="3">
    <source>
        <dbReference type="Proteomes" id="UP000543598"/>
    </source>
</evidence>
<dbReference type="InterPro" id="IPR051908">
    <property type="entry name" value="Ribosomal_N-acetyltransferase"/>
</dbReference>
<dbReference type="PANTHER" id="PTHR43441">
    <property type="entry name" value="RIBOSOMAL-PROTEIN-SERINE ACETYLTRANSFERASE"/>
    <property type="match status" value="1"/>
</dbReference>
<sequence>MEPVILRTTRLELSRPVAADVDAIFEACQDAAIQRFTTVPSPYEHRHAEEFVEKVAADWTSGAHATWAIRHGDALAGMIGLYRLDGRGSGELGYWISRGARGRGIVTEASAPVLDWGFAADGLGLARIEWHAVVGNEASARAARTLGFRYEGLRRQALVGQSRRDDGWSAALLATDDRRPQPWPVLGD</sequence>
<dbReference type="EMBL" id="JABEMB010000005">
    <property type="protein sequence ID" value="NNH03351.1"/>
    <property type="molecule type" value="Genomic_DNA"/>
</dbReference>
<dbReference type="PANTHER" id="PTHR43441:SF10">
    <property type="entry name" value="ACETYLTRANSFERASE"/>
    <property type="match status" value="1"/>
</dbReference>
<organism evidence="2 3">
    <name type="scientific">Microbacterium ulmi</name>
    <dbReference type="NCBI Taxonomy" id="179095"/>
    <lineage>
        <taxon>Bacteria</taxon>
        <taxon>Bacillati</taxon>
        <taxon>Actinomycetota</taxon>
        <taxon>Actinomycetes</taxon>
        <taxon>Micrococcales</taxon>
        <taxon>Microbacteriaceae</taxon>
        <taxon>Microbacterium</taxon>
    </lineage>
</organism>
<dbReference type="SUPFAM" id="SSF55729">
    <property type="entry name" value="Acyl-CoA N-acyltransferases (Nat)"/>
    <property type="match status" value="1"/>
</dbReference>
<dbReference type="Gene3D" id="3.40.630.30">
    <property type="match status" value="1"/>
</dbReference>
<dbReference type="InterPro" id="IPR000182">
    <property type="entry name" value="GNAT_dom"/>
</dbReference>
<accession>A0A7Y2LYT0</accession>
<dbReference type="AlphaFoldDB" id="A0A7Y2LYT0"/>
<dbReference type="InterPro" id="IPR016181">
    <property type="entry name" value="Acyl_CoA_acyltransferase"/>
</dbReference>
<dbReference type="GO" id="GO:0008999">
    <property type="term" value="F:protein-N-terminal-alanine acetyltransferase activity"/>
    <property type="evidence" value="ECO:0007669"/>
    <property type="project" value="TreeGrafter"/>
</dbReference>
<dbReference type="GO" id="GO:1990189">
    <property type="term" value="F:protein N-terminal-serine acetyltransferase activity"/>
    <property type="evidence" value="ECO:0007669"/>
    <property type="project" value="TreeGrafter"/>
</dbReference>
<dbReference type="Pfam" id="PF13302">
    <property type="entry name" value="Acetyltransf_3"/>
    <property type="match status" value="1"/>
</dbReference>
<keyword evidence="3" id="KW-1185">Reference proteome</keyword>
<reference evidence="2 3" key="1">
    <citation type="submission" date="2020-05" db="EMBL/GenBank/DDBJ databases">
        <title>MicrobeNet Type strains.</title>
        <authorList>
            <person name="Nicholson A.C."/>
        </authorList>
    </citation>
    <scope>NUCLEOTIDE SEQUENCE [LARGE SCALE GENOMIC DNA]</scope>
    <source>
        <strain evidence="2 3">JCM 14282</strain>
    </source>
</reference>
<keyword evidence="2" id="KW-0808">Transferase</keyword>
<feature type="domain" description="N-acetyltransferase" evidence="1">
    <location>
        <begin position="11"/>
        <end position="175"/>
    </location>
</feature>
<comment type="caution">
    <text evidence="2">The sequence shown here is derived from an EMBL/GenBank/DDBJ whole genome shotgun (WGS) entry which is preliminary data.</text>
</comment>
<dbReference type="GO" id="GO:0005737">
    <property type="term" value="C:cytoplasm"/>
    <property type="evidence" value="ECO:0007669"/>
    <property type="project" value="TreeGrafter"/>
</dbReference>
<evidence type="ECO:0000313" key="2">
    <source>
        <dbReference type="EMBL" id="NNH03351.1"/>
    </source>
</evidence>
<protein>
    <submittedName>
        <fullName evidence="2">GNAT family N-acetyltransferase</fullName>
    </submittedName>
</protein>
<dbReference type="RefSeq" id="WP_167038814.1">
    <property type="nucleotide sequence ID" value="NZ_BAAANA010000001.1"/>
</dbReference>
<gene>
    <name evidence="2" type="ORF">HLA99_05745</name>
</gene>
<proteinExistence type="predicted"/>